<dbReference type="InterPro" id="IPR017224">
    <property type="entry name" value="Opine_Oxase_asu/HCN_bsu"/>
</dbReference>
<feature type="domain" description="FAD/NAD(P)-binding" evidence="2">
    <location>
        <begin position="5"/>
        <end position="332"/>
    </location>
</feature>
<dbReference type="STRING" id="568860.SAMN05421811_10133"/>
<dbReference type="InterPro" id="IPR041854">
    <property type="entry name" value="BFD-like_2Fe2S-bd_dom_sf"/>
</dbReference>
<accession>A0A1H9YGR1</accession>
<dbReference type="RefSeq" id="WP_091075288.1">
    <property type="nucleotide sequence ID" value="NZ_FOHX01000001.1"/>
</dbReference>
<dbReference type="AlphaFoldDB" id="A0A1H9YGR1"/>
<evidence type="ECO:0000256" key="1">
    <source>
        <dbReference type="ARBA" id="ARBA00023002"/>
    </source>
</evidence>
<proteinExistence type="predicted"/>
<evidence type="ECO:0000313" key="3">
    <source>
        <dbReference type="EMBL" id="SES68151.1"/>
    </source>
</evidence>
<dbReference type="Gene3D" id="3.40.50.720">
    <property type="entry name" value="NAD(P)-binding Rossmann-like Domain"/>
    <property type="match status" value="1"/>
</dbReference>
<keyword evidence="1" id="KW-0560">Oxidoreductase</keyword>
<dbReference type="InterPro" id="IPR051691">
    <property type="entry name" value="Metab_Enz_Cyan_OpOx_G3PDH"/>
</dbReference>
<dbReference type="PANTHER" id="PTHR42949">
    <property type="entry name" value="ANAEROBIC GLYCEROL-3-PHOSPHATE DEHYDROGENASE SUBUNIT B"/>
    <property type="match status" value="1"/>
</dbReference>
<evidence type="ECO:0000259" key="2">
    <source>
        <dbReference type="Pfam" id="PF07992"/>
    </source>
</evidence>
<dbReference type="Gene3D" id="1.10.10.1100">
    <property type="entry name" value="BFD-like [2Fe-2S]-binding domain"/>
    <property type="match status" value="1"/>
</dbReference>
<dbReference type="CDD" id="cd19946">
    <property type="entry name" value="GlpA-like_Fer2_BFD-like"/>
    <property type="match status" value="1"/>
</dbReference>
<keyword evidence="4" id="KW-1185">Reference proteome</keyword>
<dbReference type="SUPFAM" id="SSF51905">
    <property type="entry name" value="FAD/NAD(P)-binding domain"/>
    <property type="match status" value="1"/>
</dbReference>
<dbReference type="OrthoDB" id="9801699at2"/>
<name>A0A1H9YGR1_9ACTN</name>
<dbReference type="GO" id="GO:0016491">
    <property type="term" value="F:oxidoreductase activity"/>
    <property type="evidence" value="ECO:0007669"/>
    <property type="project" value="UniProtKB-KW"/>
</dbReference>
<dbReference type="EMBL" id="FOHX01000001">
    <property type="protein sequence ID" value="SES68151.1"/>
    <property type="molecule type" value="Genomic_DNA"/>
</dbReference>
<organism evidence="3 4">
    <name type="scientific">Nonomuraea wenchangensis</name>
    <dbReference type="NCBI Taxonomy" id="568860"/>
    <lineage>
        <taxon>Bacteria</taxon>
        <taxon>Bacillati</taxon>
        <taxon>Actinomycetota</taxon>
        <taxon>Actinomycetes</taxon>
        <taxon>Streptosporangiales</taxon>
        <taxon>Streptosporangiaceae</taxon>
        <taxon>Nonomuraea</taxon>
    </lineage>
</organism>
<dbReference type="Gene3D" id="3.50.50.60">
    <property type="entry name" value="FAD/NAD(P)-binding domain"/>
    <property type="match status" value="2"/>
</dbReference>
<dbReference type="PRINTS" id="PR00368">
    <property type="entry name" value="FADPNR"/>
</dbReference>
<sequence>MRRQHDVAVVGAGPAGLAAAVEAAEAGLRVALIDAAAQPGGQYWRHYDERHARPADRAGHHDLRTFTALRARLRALSAAGLIRHLPGLQVWLINRAADGAFTLRTTPAAGAPGETGATVTAAALILCPGGYDRQLPVPGWDLPGVMTAGGAQALLKGHRTAAGRRAVVAGTGPFLLPVATGLARAGTEVAAVVEANATLGWLRDPVGAASAPGKGLEALQYAALMARHRIPYRTRTVVTEILGEDRVEAVRVARVDRDGRPDGPAEELRADLVALGWGFTPSIELPLMLGAAARKDVDGSLVVSVDALQRSTVPGLYVAGEATGVGGAALAGQEGRLSALALARSLGRPADPALMVRLRAAIVRGRRFAAAMHRTYPVPPAWTGWLRDSTLVCRCEEVSYGELRAAHAELGAADPRTLKMLARPGMGWCQGRVCGFATAGIAACLSGRESTADDLRPMSTRPIAAPVTLGELAALADDAAGEGTVA</sequence>
<protein>
    <submittedName>
        <fullName evidence="3">Pyruvate/2-oxoglutarate dehydrogenase complex, dihydrolipoamide dehydrogenase (E3) component</fullName>
    </submittedName>
</protein>
<dbReference type="Pfam" id="PF07992">
    <property type="entry name" value="Pyr_redox_2"/>
    <property type="match status" value="1"/>
</dbReference>
<dbReference type="PIRSF" id="PIRSF037495">
    <property type="entry name" value="Opine_OX_OoxA/HcnB"/>
    <property type="match status" value="1"/>
</dbReference>
<dbReference type="PANTHER" id="PTHR42949:SF3">
    <property type="entry name" value="ANAEROBIC GLYCEROL-3-PHOSPHATE DEHYDROGENASE SUBUNIT B"/>
    <property type="match status" value="1"/>
</dbReference>
<evidence type="ECO:0000313" key="4">
    <source>
        <dbReference type="Proteomes" id="UP000199361"/>
    </source>
</evidence>
<keyword evidence="3" id="KW-0670">Pyruvate</keyword>
<dbReference type="InterPro" id="IPR023753">
    <property type="entry name" value="FAD/NAD-binding_dom"/>
</dbReference>
<dbReference type="Proteomes" id="UP000199361">
    <property type="component" value="Unassembled WGS sequence"/>
</dbReference>
<gene>
    <name evidence="3" type="ORF">SAMN05421811_10133</name>
</gene>
<dbReference type="PRINTS" id="PR00411">
    <property type="entry name" value="PNDRDTASEI"/>
</dbReference>
<reference evidence="3 4" key="1">
    <citation type="submission" date="2016-10" db="EMBL/GenBank/DDBJ databases">
        <authorList>
            <person name="de Groot N.N."/>
        </authorList>
    </citation>
    <scope>NUCLEOTIDE SEQUENCE [LARGE SCALE GENOMIC DNA]</scope>
    <source>
        <strain evidence="3 4">CGMCC 4.5598</strain>
    </source>
</reference>
<dbReference type="InterPro" id="IPR036188">
    <property type="entry name" value="FAD/NAD-bd_sf"/>
</dbReference>